<organism evidence="2 3">
    <name type="scientific">Anopheles stephensi</name>
    <name type="common">Indo-Pakistan malaria mosquito</name>
    <dbReference type="NCBI Taxonomy" id="30069"/>
    <lineage>
        <taxon>Eukaryota</taxon>
        <taxon>Metazoa</taxon>
        <taxon>Ecdysozoa</taxon>
        <taxon>Arthropoda</taxon>
        <taxon>Hexapoda</taxon>
        <taxon>Insecta</taxon>
        <taxon>Pterygota</taxon>
        <taxon>Neoptera</taxon>
        <taxon>Endopterygota</taxon>
        <taxon>Diptera</taxon>
        <taxon>Nematocera</taxon>
        <taxon>Culicoidea</taxon>
        <taxon>Culicidae</taxon>
        <taxon>Anophelinae</taxon>
        <taxon>Anopheles</taxon>
    </lineage>
</organism>
<dbReference type="GO" id="GO:0005634">
    <property type="term" value="C:nucleus"/>
    <property type="evidence" value="ECO:0007669"/>
    <property type="project" value="InterPro"/>
</dbReference>
<reference evidence="2" key="2">
    <citation type="submission" date="2020-05" db="UniProtKB">
        <authorList>
            <consortium name="EnsemblMetazoa"/>
        </authorList>
    </citation>
    <scope>IDENTIFICATION</scope>
    <source>
        <strain evidence="2">Indian</strain>
    </source>
</reference>
<dbReference type="Proteomes" id="UP000076408">
    <property type="component" value="Unassembled WGS sequence"/>
</dbReference>
<dbReference type="GO" id="GO:0008270">
    <property type="term" value="F:zinc ion binding"/>
    <property type="evidence" value="ECO:0007669"/>
    <property type="project" value="InterPro"/>
</dbReference>
<accession>A0A182Y4I6</accession>
<dbReference type="VEuPathDB" id="VectorBase:ASTE016192"/>
<dbReference type="InterPro" id="IPR012934">
    <property type="entry name" value="Znf_AD"/>
</dbReference>
<evidence type="ECO:0000313" key="3">
    <source>
        <dbReference type="Proteomes" id="UP000076408"/>
    </source>
</evidence>
<proteinExistence type="predicted"/>
<dbReference type="VEuPathDB" id="VectorBase:ASTEI03372"/>
<keyword evidence="3" id="KW-1185">Reference proteome</keyword>
<evidence type="ECO:0000313" key="2">
    <source>
        <dbReference type="EnsemblMetazoa" id="ASTEI03372-PA"/>
    </source>
</evidence>
<dbReference type="EnsemblMetazoa" id="ASTEI03372-RA">
    <property type="protein sequence ID" value="ASTEI03372-PA"/>
    <property type="gene ID" value="ASTEI03372"/>
</dbReference>
<reference evidence="3" key="1">
    <citation type="journal article" date="2014" name="Genome Biol.">
        <title>Genome analysis of a major urban malaria vector mosquito, Anopheles stephensi.</title>
        <authorList>
            <person name="Jiang X."/>
            <person name="Peery A."/>
            <person name="Hall A.B."/>
            <person name="Sharma A."/>
            <person name="Chen X.G."/>
            <person name="Waterhouse R.M."/>
            <person name="Komissarov A."/>
            <person name="Riehle M.M."/>
            <person name="Shouche Y."/>
            <person name="Sharakhova M.V."/>
            <person name="Lawson D."/>
            <person name="Pakpour N."/>
            <person name="Arensburger P."/>
            <person name="Davidson V.L."/>
            <person name="Eiglmeier K."/>
            <person name="Emrich S."/>
            <person name="George P."/>
            <person name="Kennedy R.C."/>
            <person name="Mane S.P."/>
            <person name="Maslen G."/>
            <person name="Oringanje C."/>
            <person name="Qi Y."/>
            <person name="Settlage R."/>
            <person name="Tojo M."/>
            <person name="Tubio J.M."/>
            <person name="Unger M.F."/>
            <person name="Wang B."/>
            <person name="Vernick K.D."/>
            <person name="Ribeiro J.M."/>
            <person name="James A.A."/>
            <person name="Michel K."/>
            <person name="Riehle M.A."/>
            <person name="Luckhart S."/>
            <person name="Sharakhov I.V."/>
            <person name="Tu Z."/>
        </authorList>
    </citation>
    <scope>NUCLEOTIDE SEQUENCE [LARGE SCALE GENOMIC DNA]</scope>
    <source>
        <strain evidence="3">Indian</strain>
    </source>
</reference>
<feature type="compositionally biased region" description="Basic and acidic residues" evidence="1">
    <location>
        <begin position="177"/>
        <end position="189"/>
    </location>
</feature>
<dbReference type="VEuPathDB" id="VectorBase:ASTEI20_033390"/>
<name>A0A182Y4I6_ANOST</name>
<dbReference type="OMA" id="YCHFCFG"/>
<feature type="region of interest" description="Disordered" evidence="1">
    <location>
        <begin position="151"/>
        <end position="191"/>
    </location>
</feature>
<dbReference type="AlphaFoldDB" id="A0A182Y4I6"/>
<dbReference type="SMART" id="SM00868">
    <property type="entry name" value="zf-AD"/>
    <property type="match status" value="1"/>
</dbReference>
<protein>
    <submittedName>
        <fullName evidence="2">Uncharacterized protein</fullName>
    </submittedName>
</protein>
<evidence type="ECO:0000256" key="1">
    <source>
        <dbReference type="SAM" id="MobiDB-lite"/>
    </source>
</evidence>
<sequence>MQPELLIPTQNEKDYCHFCFGATNLLLVFPHVRPDLQSFIDNVIGIELTTEAQETFSLCEECIGTMDMFITFRGKCRAHYDKVRGMKIMNQAVKKMFPLLQLQQQQQHVSTNAASLSNTTAVNGCNARNINIQLLHPEVCLVEPTMNGSVEADNGSAGSASKRVYPQLSPDIGADSSTKKTRTENDSARKTKYHHIRDLMKRFRDNRLQNNDVSHSPSHTPVNTIPRRIEIINNRPLTTTRHSLPCSIASANYTPQCKPCVVVVKKCLAQPTVADSCKS</sequence>